<organism evidence="2 3">
    <name type="scientific">Litomosoides sigmodontis</name>
    <name type="common">Filarial nematode worm</name>
    <dbReference type="NCBI Taxonomy" id="42156"/>
    <lineage>
        <taxon>Eukaryota</taxon>
        <taxon>Metazoa</taxon>
        <taxon>Ecdysozoa</taxon>
        <taxon>Nematoda</taxon>
        <taxon>Chromadorea</taxon>
        <taxon>Rhabditida</taxon>
        <taxon>Spirurina</taxon>
        <taxon>Spiruromorpha</taxon>
        <taxon>Filarioidea</taxon>
        <taxon>Onchocercidae</taxon>
        <taxon>Litomosoides</taxon>
    </lineage>
</organism>
<dbReference type="Proteomes" id="UP000277928">
    <property type="component" value="Unassembled WGS sequence"/>
</dbReference>
<sequence length="139" mass="15431">MERTICFFFAVTIAVVPNACFCKPIETNSTTASRTTSTAKPIQSLLHNIFWDNPKIEEEGREKGLKMFLENNKALINIGLLIDDAIDLIHEGKGPFLKFFALPLSLLFYVLGLNEPGDILGKSGLESLLGILTDDKQIF</sequence>
<protein>
    <submittedName>
        <fullName evidence="2">Uncharacterized protein</fullName>
    </submittedName>
</protein>
<dbReference type="OrthoDB" id="5847243at2759"/>
<name>A0A3P6SRS8_LITSI</name>
<keyword evidence="3" id="KW-1185">Reference proteome</keyword>
<feature type="signal peptide" evidence="1">
    <location>
        <begin position="1"/>
        <end position="22"/>
    </location>
</feature>
<proteinExistence type="predicted"/>
<evidence type="ECO:0000313" key="3">
    <source>
        <dbReference type="Proteomes" id="UP000277928"/>
    </source>
</evidence>
<dbReference type="AlphaFoldDB" id="A0A3P6SRS8"/>
<dbReference type="OMA" id="YFCKPIE"/>
<evidence type="ECO:0000256" key="1">
    <source>
        <dbReference type="SAM" id="SignalP"/>
    </source>
</evidence>
<evidence type="ECO:0000313" key="2">
    <source>
        <dbReference type="EMBL" id="VDK75127.1"/>
    </source>
</evidence>
<feature type="chain" id="PRO_5018055385" evidence="1">
    <location>
        <begin position="23"/>
        <end position="139"/>
    </location>
</feature>
<accession>A0A3P6SRS8</accession>
<keyword evidence="1" id="KW-0732">Signal</keyword>
<reference evidence="2 3" key="1">
    <citation type="submission" date="2018-08" db="EMBL/GenBank/DDBJ databases">
        <authorList>
            <person name="Laetsch R D."/>
            <person name="Stevens L."/>
            <person name="Kumar S."/>
            <person name="Blaxter L. M."/>
        </authorList>
    </citation>
    <scope>NUCLEOTIDE SEQUENCE [LARGE SCALE GENOMIC DNA]</scope>
</reference>
<gene>
    <name evidence="2" type="ORF">NLS_LOCUS2763</name>
</gene>
<dbReference type="EMBL" id="UYRX01000134">
    <property type="protein sequence ID" value="VDK75127.1"/>
    <property type="molecule type" value="Genomic_DNA"/>
</dbReference>